<accession>A0A0A8Y5H4</accession>
<reference evidence="1" key="1">
    <citation type="submission" date="2014-09" db="EMBL/GenBank/DDBJ databases">
        <authorList>
            <person name="Magalhaes I.L.F."/>
            <person name="Oliveira U."/>
            <person name="Santos F.R."/>
            <person name="Vidigal T.H.D.A."/>
            <person name="Brescovit A.D."/>
            <person name="Santos A.J."/>
        </authorList>
    </citation>
    <scope>NUCLEOTIDE SEQUENCE</scope>
    <source>
        <tissue evidence="1">Shoot tissue taken approximately 20 cm above the soil surface</tissue>
    </source>
</reference>
<dbReference type="EMBL" id="GBRH01278683">
    <property type="protein sequence ID" value="JAD19212.1"/>
    <property type="molecule type" value="Transcribed_RNA"/>
</dbReference>
<organism evidence="1">
    <name type="scientific">Arundo donax</name>
    <name type="common">Giant reed</name>
    <name type="synonym">Donax arundinaceus</name>
    <dbReference type="NCBI Taxonomy" id="35708"/>
    <lineage>
        <taxon>Eukaryota</taxon>
        <taxon>Viridiplantae</taxon>
        <taxon>Streptophyta</taxon>
        <taxon>Embryophyta</taxon>
        <taxon>Tracheophyta</taxon>
        <taxon>Spermatophyta</taxon>
        <taxon>Magnoliopsida</taxon>
        <taxon>Liliopsida</taxon>
        <taxon>Poales</taxon>
        <taxon>Poaceae</taxon>
        <taxon>PACMAD clade</taxon>
        <taxon>Arundinoideae</taxon>
        <taxon>Arundineae</taxon>
        <taxon>Arundo</taxon>
    </lineage>
</organism>
<reference evidence="1" key="2">
    <citation type="journal article" date="2015" name="Data Brief">
        <title>Shoot transcriptome of the giant reed, Arundo donax.</title>
        <authorList>
            <person name="Barrero R.A."/>
            <person name="Guerrero F.D."/>
            <person name="Moolhuijzen P."/>
            <person name="Goolsby J.A."/>
            <person name="Tidwell J."/>
            <person name="Bellgard S.E."/>
            <person name="Bellgard M.I."/>
        </authorList>
    </citation>
    <scope>NUCLEOTIDE SEQUENCE</scope>
    <source>
        <tissue evidence="1">Shoot tissue taken approximately 20 cm above the soil surface</tissue>
    </source>
</reference>
<proteinExistence type="predicted"/>
<protein>
    <submittedName>
        <fullName evidence="1">Uncharacterized protein</fullName>
    </submittedName>
</protein>
<sequence length="13" mass="1437">MAGLPRYSTRSPT</sequence>
<name>A0A0A8Y5H4_ARUDO</name>
<evidence type="ECO:0000313" key="1">
    <source>
        <dbReference type="EMBL" id="JAD19212.1"/>
    </source>
</evidence>